<accession>A0A411ED93</accession>
<dbReference type="CDD" id="cd01822">
    <property type="entry name" value="Lysophospholipase_L1_like"/>
    <property type="match status" value="1"/>
</dbReference>
<proteinExistence type="predicted"/>
<dbReference type="Pfam" id="PF13472">
    <property type="entry name" value="Lipase_GDSL_2"/>
    <property type="match status" value="1"/>
</dbReference>
<protein>
    <submittedName>
        <fullName evidence="3">Arylesterase</fullName>
    </submittedName>
</protein>
<dbReference type="Proteomes" id="UP000290889">
    <property type="component" value="Chromosome"/>
</dbReference>
<evidence type="ECO:0000256" key="1">
    <source>
        <dbReference type="SAM" id="SignalP"/>
    </source>
</evidence>
<name>A0A411ED93_9FLAO</name>
<evidence type="ECO:0000313" key="4">
    <source>
        <dbReference type="Proteomes" id="UP000290889"/>
    </source>
</evidence>
<dbReference type="PANTHER" id="PTHR30383:SF24">
    <property type="entry name" value="THIOESTERASE 1_PROTEASE 1_LYSOPHOSPHOLIPASE L1"/>
    <property type="match status" value="1"/>
</dbReference>
<evidence type="ECO:0000259" key="2">
    <source>
        <dbReference type="Pfam" id="PF13472"/>
    </source>
</evidence>
<dbReference type="InterPro" id="IPR051532">
    <property type="entry name" value="Ester_Hydrolysis_Enzymes"/>
</dbReference>
<keyword evidence="4" id="KW-1185">Reference proteome</keyword>
<dbReference type="InterPro" id="IPR013830">
    <property type="entry name" value="SGNH_hydro"/>
</dbReference>
<sequence>MRSLLKLCYLLVFTFLLACGESAEKSTSKERGTEKISAESTDKDSVSSKKTIVFFGNSLTAGMGLEPEQSFPSVISGKIDSLDLDYFVINAGISGETTASGESRIGWLMRDRIDVFVLELGANDGLRGIPLSETRENLQAIIDTVKENNPGVKIILAGMQIPPNMGPEYTEEFRQIFPDLAEKNQAYLIPFLLEGVAGIPQLNQADGIHPTIEGQKIVAENVWDILEPILD</sequence>
<dbReference type="AlphaFoldDB" id="A0A411ED93"/>
<keyword evidence="1" id="KW-0732">Signal</keyword>
<dbReference type="KEGG" id="mur:EQY75_05690"/>
<organism evidence="3 4">
    <name type="scientific">Muriicola soli</name>
    <dbReference type="NCBI Taxonomy" id="2507538"/>
    <lineage>
        <taxon>Bacteria</taxon>
        <taxon>Pseudomonadati</taxon>
        <taxon>Bacteroidota</taxon>
        <taxon>Flavobacteriia</taxon>
        <taxon>Flavobacteriales</taxon>
        <taxon>Flavobacteriaceae</taxon>
        <taxon>Muriicola</taxon>
    </lineage>
</organism>
<feature type="signal peptide" evidence="1">
    <location>
        <begin position="1"/>
        <end position="18"/>
    </location>
</feature>
<dbReference type="GO" id="GO:0004622">
    <property type="term" value="F:phosphatidylcholine lysophospholipase activity"/>
    <property type="evidence" value="ECO:0007669"/>
    <property type="project" value="TreeGrafter"/>
</dbReference>
<reference evidence="3 4" key="1">
    <citation type="submission" date="2019-01" db="EMBL/GenBank/DDBJ databases">
        <title>Muriicola soli sp. nov., isolated from soil.</title>
        <authorList>
            <person name="Kang H.J."/>
            <person name="Kim S.B."/>
        </authorList>
    </citation>
    <scope>NUCLEOTIDE SEQUENCE [LARGE SCALE GENOMIC DNA]</scope>
    <source>
        <strain evidence="3 4">MMS17-SY002</strain>
    </source>
</reference>
<dbReference type="OrthoDB" id="9786188at2"/>
<dbReference type="Gene3D" id="3.40.50.1110">
    <property type="entry name" value="SGNH hydrolase"/>
    <property type="match status" value="1"/>
</dbReference>
<dbReference type="SUPFAM" id="SSF52266">
    <property type="entry name" value="SGNH hydrolase"/>
    <property type="match status" value="1"/>
</dbReference>
<dbReference type="PANTHER" id="PTHR30383">
    <property type="entry name" value="THIOESTERASE 1/PROTEASE 1/LYSOPHOSPHOLIPASE L1"/>
    <property type="match status" value="1"/>
</dbReference>
<gene>
    <name evidence="3" type="ORF">EQY75_05690</name>
</gene>
<feature type="domain" description="SGNH hydrolase-type esterase" evidence="2">
    <location>
        <begin position="54"/>
        <end position="217"/>
    </location>
</feature>
<dbReference type="PROSITE" id="PS51257">
    <property type="entry name" value="PROKAR_LIPOPROTEIN"/>
    <property type="match status" value="1"/>
</dbReference>
<evidence type="ECO:0000313" key="3">
    <source>
        <dbReference type="EMBL" id="QBA65598.1"/>
    </source>
</evidence>
<dbReference type="EMBL" id="CP035544">
    <property type="protein sequence ID" value="QBA65598.1"/>
    <property type="molecule type" value="Genomic_DNA"/>
</dbReference>
<dbReference type="InterPro" id="IPR036514">
    <property type="entry name" value="SGNH_hydro_sf"/>
</dbReference>
<feature type="chain" id="PRO_5019297239" evidence="1">
    <location>
        <begin position="19"/>
        <end position="231"/>
    </location>
</feature>